<keyword evidence="2" id="KW-0812">Transmembrane</keyword>
<sequence>MARLLGEQQQGRRSHVAAAASATATAPAPAPVERAAEGAAERALLAEAGEAPRVSAGVGSTPTRSALAVVGTVVVLLVVVVVGVHVRSPEEWGRCGVAGARRVGDV</sequence>
<reference evidence="4" key="1">
    <citation type="journal article" date="2019" name="Int. J. Syst. Evol. Microbiol.">
        <title>The Global Catalogue of Microorganisms (GCM) 10K type strain sequencing project: providing services to taxonomists for standard genome sequencing and annotation.</title>
        <authorList>
            <consortium name="The Broad Institute Genomics Platform"/>
            <consortium name="The Broad Institute Genome Sequencing Center for Infectious Disease"/>
            <person name="Wu L."/>
            <person name="Ma J."/>
        </authorList>
    </citation>
    <scope>NUCLEOTIDE SEQUENCE [LARGE SCALE GENOMIC DNA]</scope>
    <source>
        <strain evidence="4">JCM 13518</strain>
    </source>
</reference>
<proteinExistence type="predicted"/>
<feature type="region of interest" description="Disordered" evidence="1">
    <location>
        <begin position="1"/>
        <end position="34"/>
    </location>
</feature>
<accession>A0ABP4VM02</accession>
<feature type="compositionally biased region" description="Low complexity" evidence="1">
    <location>
        <begin position="16"/>
        <end position="33"/>
    </location>
</feature>
<gene>
    <name evidence="3" type="ORF">GCM10009710_02930</name>
</gene>
<evidence type="ECO:0000313" key="4">
    <source>
        <dbReference type="Proteomes" id="UP001501057"/>
    </source>
</evidence>
<dbReference type="Proteomes" id="UP001501057">
    <property type="component" value="Unassembled WGS sequence"/>
</dbReference>
<dbReference type="EMBL" id="BAAAME010000002">
    <property type="protein sequence ID" value="GAA1725590.1"/>
    <property type="molecule type" value="Genomic_DNA"/>
</dbReference>
<protein>
    <submittedName>
        <fullName evidence="3">Uncharacterized protein</fullName>
    </submittedName>
</protein>
<organism evidence="3 4">
    <name type="scientific">Aeromicrobium alkaliterrae</name>
    <dbReference type="NCBI Taxonomy" id="302168"/>
    <lineage>
        <taxon>Bacteria</taxon>
        <taxon>Bacillati</taxon>
        <taxon>Actinomycetota</taxon>
        <taxon>Actinomycetes</taxon>
        <taxon>Propionibacteriales</taxon>
        <taxon>Nocardioidaceae</taxon>
        <taxon>Aeromicrobium</taxon>
    </lineage>
</organism>
<feature type="transmembrane region" description="Helical" evidence="2">
    <location>
        <begin position="65"/>
        <end position="84"/>
    </location>
</feature>
<keyword evidence="4" id="KW-1185">Reference proteome</keyword>
<name>A0ABP4VM02_9ACTN</name>
<evidence type="ECO:0000313" key="3">
    <source>
        <dbReference type="EMBL" id="GAA1725590.1"/>
    </source>
</evidence>
<comment type="caution">
    <text evidence="3">The sequence shown here is derived from an EMBL/GenBank/DDBJ whole genome shotgun (WGS) entry which is preliminary data.</text>
</comment>
<keyword evidence="2" id="KW-0472">Membrane</keyword>
<evidence type="ECO:0000256" key="2">
    <source>
        <dbReference type="SAM" id="Phobius"/>
    </source>
</evidence>
<keyword evidence="2" id="KW-1133">Transmembrane helix</keyword>
<evidence type="ECO:0000256" key="1">
    <source>
        <dbReference type="SAM" id="MobiDB-lite"/>
    </source>
</evidence>